<sequence length="74" mass="8510">MRVSSSFCYQRKLAVEGDQNCAACGMQMGFADTCSHFHENDPVEPQSFCWIVLRRAGPQFEPVQQRSERFYDDA</sequence>
<proteinExistence type="predicted"/>
<evidence type="ECO:0000313" key="2">
    <source>
        <dbReference type="Proteomes" id="UP000024635"/>
    </source>
</evidence>
<gene>
    <name evidence="1" type="primary">Acey_s0215.g2373</name>
    <name evidence="1" type="ORF">Y032_0215g2373</name>
</gene>
<protein>
    <submittedName>
        <fullName evidence="1">Uncharacterized protein</fullName>
    </submittedName>
</protein>
<organism evidence="1 2">
    <name type="scientific">Ancylostoma ceylanicum</name>
    <dbReference type="NCBI Taxonomy" id="53326"/>
    <lineage>
        <taxon>Eukaryota</taxon>
        <taxon>Metazoa</taxon>
        <taxon>Ecdysozoa</taxon>
        <taxon>Nematoda</taxon>
        <taxon>Chromadorea</taxon>
        <taxon>Rhabditida</taxon>
        <taxon>Rhabditina</taxon>
        <taxon>Rhabditomorpha</taxon>
        <taxon>Strongyloidea</taxon>
        <taxon>Ancylostomatidae</taxon>
        <taxon>Ancylostomatinae</taxon>
        <taxon>Ancylostoma</taxon>
    </lineage>
</organism>
<evidence type="ECO:0000313" key="1">
    <source>
        <dbReference type="EMBL" id="EYB90747.1"/>
    </source>
</evidence>
<keyword evidence="2" id="KW-1185">Reference proteome</keyword>
<reference evidence="2" key="1">
    <citation type="journal article" date="2015" name="Nat. Genet.">
        <title>The genome and transcriptome of the zoonotic hookworm Ancylostoma ceylanicum identify infection-specific gene families.</title>
        <authorList>
            <person name="Schwarz E.M."/>
            <person name="Hu Y."/>
            <person name="Antoshechkin I."/>
            <person name="Miller M.M."/>
            <person name="Sternberg P.W."/>
            <person name="Aroian R.V."/>
        </authorList>
    </citation>
    <scope>NUCLEOTIDE SEQUENCE</scope>
    <source>
        <strain evidence="2">HY135</strain>
    </source>
</reference>
<dbReference type="Proteomes" id="UP000024635">
    <property type="component" value="Unassembled WGS sequence"/>
</dbReference>
<accession>A0A016SK45</accession>
<name>A0A016SK45_9BILA</name>
<dbReference type="AlphaFoldDB" id="A0A016SK45"/>
<dbReference type="EMBL" id="JARK01001551">
    <property type="protein sequence ID" value="EYB90747.1"/>
    <property type="molecule type" value="Genomic_DNA"/>
</dbReference>
<comment type="caution">
    <text evidence="1">The sequence shown here is derived from an EMBL/GenBank/DDBJ whole genome shotgun (WGS) entry which is preliminary data.</text>
</comment>